<evidence type="ECO:0000259" key="5">
    <source>
        <dbReference type="Pfam" id="PF01425"/>
    </source>
</evidence>
<feature type="transmembrane region" description="Helical" evidence="4">
    <location>
        <begin position="1089"/>
        <end position="1113"/>
    </location>
</feature>
<evidence type="ECO:0000256" key="4">
    <source>
        <dbReference type="SAM" id="Phobius"/>
    </source>
</evidence>
<dbReference type="EMBL" id="QGMJ01000639">
    <property type="protein sequence ID" value="TVY34477.1"/>
    <property type="molecule type" value="Genomic_DNA"/>
</dbReference>
<keyword evidence="4" id="KW-0472">Membrane</keyword>
<dbReference type="OrthoDB" id="9984693at2759"/>
<evidence type="ECO:0000256" key="2">
    <source>
        <dbReference type="ARBA" id="ARBA00022801"/>
    </source>
</evidence>
<dbReference type="SUPFAM" id="SSF75304">
    <property type="entry name" value="Amidase signature (AS) enzymes"/>
    <property type="match status" value="1"/>
</dbReference>
<dbReference type="PANTHER" id="PTHR46072">
    <property type="entry name" value="AMIDASE-RELATED-RELATED"/>
    <property type="match status" value="1"/>
</dbReference>
<feature type="domain" description="Amidase" evidence="5">
    <location>
        <begin position="83"/>
        <end position="538"/>
    </location>
</feature>
<protein>
    <submittedName>
        <fullName evidence="6">Acetamidase</fullName>
    </submittedName>
</protein>
<dbReference type="InterPro" id="IPR036928">
    <property type="entry name" value="AS_sf"/>
</dbReference>
<dbReference type="Proteomes" id="UP000462212">
    <property type="component" value="Unassembled WGS sequence"/>
</dbReference>
<dbReference type="InterPro" id="IPR023631">
    <property type="entry name" value="Amidase_dom"/>
</dbReference>
<evidence type="ECO:0000256" key="3">
    <source>
        <dbReference type="SAM" id="MobiDB-lite"/>
    </source>
</evidence>
<keyword evidence="2" id="KW-0378">Hydrolase</keyword>
<accession>A0A8H8RHM0</accession>
<dbReference type="SUPFAM" id="SSF56300">
    <property type="entry name" value="Metallo-dependent phosphatases"/>
    <property type="match status" value="1"/>
</dbReference>
<comment type="caution">
    <text evidence="6">The sequence shown here is derived from an EMBL/GenBank/DDBJ whole genome shotgun (WGS) entry which is preliminary data.</text>
</comment>
<dbReference type="PANTHER" id="PTHR46072:SF3">
    <property type="entry name" value="AMIDASE"/>
    <property type="match status" value="1"/>
</dbReference>
<dbReference type="GO" id="GO:0016787">
    <property type="term" value="F:hydrolase activity"/>
    <property type="evidence" value="ECO:0007669"/>
    <property type="project" value="UniProtKB-KW"/>
</dbReference>
<sequence length="1181" mass="130936">MAYRDLSHRKKAEQAKRIPEAWKVDTRYLFEGGEKSIIKQLTPEKGPSLWSVVLSEKEIEITTGNDAVDIVDGIREGKWSAEEVTTAFCKRAALAHQLTNCLTEIFFEEAIQQARALDENRDAHPEAPLGPLHGLPISLKDTYHVPGVDATIGLACFAFQPSTSYSPLAELLVSLGAVLYCKTNIPQTLMTADSENNLFGRTINPHNRYLTAGGSTGGEGPLIALGGSVLGFGTDIAGSLRIPALCNGVYGFKPSSGMMPFSGQRLPFAPGWEGIGIVASAGPMASSVRACSFALETILKAVPSDVDPMCLRIPWYESAELARLKDPKSLRIGVVSDDGLLTTTPPVRRAMEEAEKKLKLAGVTTVPVQLPLMLESLGVIGEMLAVNGTEYLMDLINSTGEPLIPSVEKLGLLAGSPKTMGEYFELNRKRQEVALVYSKFWFENNLDALIMPPAPHTAVPENTWAFPSYTAIWNLLDYPSIVLPTGAVNERDIADLSEDFYSENDKEVCKLYDGGPSAYEHASIAIQLVGKKQDDQALTVIAGVLKNRACHVTSSRPLELIRDHEDATFIFLQSFVRSNAADAVVYMFFVSVIRYALVLLVPLSLILSSYLYLYPVFHLCAFPAPEEDANTAYTNTLRQHLPFSTHDATKVAPFRLLALGDPQLEGTSPLEDPEAAAFPNLAKFWKDALLLDGTNHNPLQRLRYSLHDLVEFYLDDIPNLLEVYRKKLDHIGNDYYLGHIYRTMHWWTDPSHVTVLGDLVGSQWIEDDEFERRGWRFWNRVFKGGERIYDEVASAPSEDFQDNRILGEYPAAWKQIILNVPGNHDIGYAGDISPERVERFDRVFGKPNYELRFHLPVKGTSTEGNSTGIGEDEPVPEEKPVPELRIIIFNDMNLDTPASSKEMQDQSYGFLNDVITSSHDVDRQALFTIVLTHIPMHKEAGICVDGPFFDFYDGYFDNGVKEQNHLSQSASKGFLEGVFGMSGDPGAPGSGFGRNGVILTGHDHEGCDTYHYINQSDPPEREWHAMKWKDAVDLGVEEQPGVPGLREITVRSMMGDFTGNAGLMSLWFDEEEWDWKFKFVNCELGTQHIWWIVHIVDLITLGVGLVYGILVAVEKLTPRKREVPKNHMSNGKATTSNGAAKVGNGKIGSYLPEYLQTTNGKLDVPGAGKKSLRKKKSKRNL</sequence>
<name>A0A8H8RHM0_9HELO</name>
<evidence type="ECO:0000256" key="1">
    <source>
        <dbReference type="ARBA" id="ARBA00009199"/>
    </source>
</evidence>
<keyword evidence="4" id="KW-0812">Transmembrane</keyword>
<feature type="compositionally biased region" description="Basic residues" evidence="3">
    <location>
        <begin position="1170"/>
        <end position="1181"/>
    </location>
</feature>
<dbReference type="InterPro" id="IPR029052">
    <property type="entry name" value="Metallo-depent_PP-like"/>
</dbReference>
<evidence type="ECO:0000313" key="6">
    <source>
        <dbReference type="EMBL" id="TVY34477.1"/>
    </source>
</evidence>
<dbReference type="Pfam" id="PF01425">
    <property type="entry name" value="Amidase"/>
    <property type="match status" value="1"/>
</dbReference>
<evidence type="ECO:0000313" key="7">
    <source>
        <dbReference type="Proteomes" id="UP000462212"/>
    </source>
</evidence>
<dbReference type="AlphaFoldDB" id="A0A8H8RHM0"/>
<dbReference type="Gene3D" id="3.90.1300.10">
    <property type="entry name" value="Amidase signature (AS) domain"/>
    <property type="match status" value="1"/>
</dbReference>
<keyword evidence="4" id="KW-1133">Transmembrane helix</keyword>
<reference evidence="6 7" key="1">
    <citation type="submission" date="2018-05" db="EMBL/GenBank/DDBJ databases">
        <title>Genome sequencing and assembly of the regulated plant pathogen Lachnellula willkommii and related sister species for the development of diagnostic species identification markers.</title>
        <authorList>
            <person name="Giroux E."/>
            <person name="Bilodeau G."/>
        </authorList>
    </citation>
    <scope>NUCLEOTIDE SEQUENCE [LARGE SCALE GENOMIC DNA]</scope>
    <source>
        <strain evidence="6 7">CBS 197.66</strain>
    </source>
</reference>
<dbReference type="Gene3D" id="3.60.21.10">
    <property type="match status" value="1"/>
</dbReference>
<organism evidence="6 7">
    <name type="scientific">Lachnellula subtilissima</name>
    <dbReference type="NCBI Taxonomy" id="602034"/>
    <lineage>
        <taxon>Eukaryota</taxon>
        <taxon>Fungi</taxon>
        <taxon>Dikarya</taxon>
        <taxon>Ascomycota</taxon>
        <taxon>Pezizomycotina</taxon>
        <taxon>Leotiomycetes</taxon>
        <taxon>Helotiales</taxon>
        <taxon>Lachnaceae</taxon>
        <taxon>Lachnellula</taxon>
    </lineage>
</organism>
<comment type="similarity">
    <text evidence="1">Belongs to the amidase family.</text>
</comment>
<proteinExistence type="inferred from homology"/>
<gene>
    <name evidence="6" type="primary">amdS_7</name>
    <name evidence="6" type="ORF">LSUB1_G006059</name>
</gene>
<keyword evidence="7" id="KW-1185">Reference proteome</keyword>
<feature type="region of interest" description="Disordered" evidence="3">
    <location>
        <begin position="1161"/>
        <end position="1181"/>
    </location>
</feature>